<feature type="domain" description="Retrovirus-related Pol polyprotein from transposon TNT 1-94-like beta-barrel" evidence="2">
    <location>
        <begin position="349"/>
        <end position="422"/>
    </location>
</feature>
<dbReference type="PANTHER" id="PTHR47481">
    <property type="match status" value="1"/>
</dbReference>
<evidence type="ECO:0000313" key="3">
    <source>
        <dbReference type="EMBL" id="CAA0833450.1"/>
    </source>
</evidence>
<comment type="caution">
    <text evidence="3">The sequence shown here is derived from an EMBL/GenBank/DDBJ whole genome shotgun (WGS) entry which is preliminary data.</text>
</comment>
<evidence type="ECO:0000259" key="2">
    <source>
        <dbReference type="Pfam" id="PF22936"/>
    </source>
</evidence>
<keyword evidence="4" id="KW-1185">Reference proteome</keyword>
<evidence type="ECO:0000313" key="4">
    <source>
        <dbReference type="Proteomes" id="UP001153555"/>
    </source>
</evidence>
<dbReference type="PANTHER" id="PTHR47481:SF22">
    <property type="entry name" value="RETROTRANSPOSON GAG DOMAIN-CONTAINING PROTEIN"/>
    <property type="match status" value="1"/>
</dbReference>
<proteinExistence type="predicted"/>
<sequence length="422" mass="46692">HSTTGSGSHGQNNQGSNSSSLVFPQSQLISTKLDEGNFFIWKQQVLTTIRGYGLEQYISREASPPSQYTIDPDSHQSVINGDFLLWQRQDQLLASWLLSSLSEGILIQTVGLNTAREIWHFLETSFSSQTTAKLMQYKIQLQGLKKNNLTMSQYLNQMKVCFDYLASAGQPVKEGDKIIHILSGLGTEYDAVMVSVTSRVEPYTVPEIQALLLSYESRLEFNARLTSNVYVEGSQPSVNTAVQASQKKIFSNDQSKGGFRGSPNNRGGRSGGRSYRGRGGRFQGSRPICQVCKVAGHTADRCWYRFDQTYTPQQQQHNNNTQANRNPSRNLTQYANSSAASDFGNEGIWYPDSGASAHVTNELANMNLASEYSGTSRLQVGNGARVPINHIGNGFLKSLSNNKAFLLKELLHVPNITKNLIS</sequence>
<protein>
    <recommendedName>
        <fullName evidence="2">Retrovirus-related Pol polyprotein from transposon TNT 1-94-like beta-barrel domain-containing protein</fullName>
    </recommendedName>
</protein>
<accession>A0A9N7RJL4</accession>
<reference evidence="3" key="1">
    <citation type="submission" date="2019-12" db="EMBL/GenBank/DDBJ databases">
        <authorList>
            <person name="Scholes J."/>
        </authorList>
    </citation>
    <scope>NUCLEOTIDE SEQUENCE</scope>
</reference>
<dbReference type="Pfam" id="PF22936">
    <property type="entry name" value="Pol_BBD"/>
    <property type="match status" value="1"/>
</dbReference>
<dbReference type="OrthoDB" id="1436778at2759"/>
<dbReference type="AlphaFoldDB" id="A0A9N7RJL4"/>
<dbReference type="EMBL" id="CACSLK010027840">
    <property type="protein sequence ID" value="CAA0833450.1"/>
    <property type="molecule type" value="Genomic_DNA"/>
</dbReference>
<feature type="non-terminal residue" evidence="3">
    <location>
        <position position="1"/>
    </location>
</feature>
<feature type="region of interest" description="Disordered" evidence="1">
    <location>
        <begin position="252"/>
        <end position="280"/>
    </location>
</feature>
<dbReference type="InterPro" id="IPR054722">
    <property type="entry name" value="PolX-like_BBD"/>
</dbReference>
<dbReference type="Proteomes" id="UP001153555">
    <property type="component" value="Unassembled WGS sequence"/>
</dbReference>
<feature type="region of interest" description="Disordered" evidence="1">
    <location>
        <begin position="1"/>
        <end position="20"/>
    </location>
</feature>
<dbReference type="Pfam" id="PF14223">
    <property type="entry name" value="Retrotran_gag_2"/>
    <property type="match status" value="1"/>
</dbReference>
<feature type="non-terminal residue" evidence="3">
    <location>
        <position position="422"/>
    </location>
</feature>
<gene>
    <name evidence="3" type="ORF">SHERM_28711</name>
</gene>
<organism evidence="3 4">
    <name type="scientific">Striga hermonthica</name>
    <name type="common">Purple witchweed</name>
    <name type="synonym">Buchnera hermonthica</name>
    <dbReference type="NCBI Taxonomy" id="68872"/>
    <lineage>
        <taxon>Eukaryota</taxon>
        <taxon>Viridiplantae</taxon>
        <taxon>Streptophyta</taxon>
        <taxon>Embryophyta</taxon>
        <taxon>Tracheophyta</taxon>
        <taxon>Spermatophyta</taxon>
        <taxon>Magnoliopsida</taxon>
        <taxon>eudicotyledons</taxon>
        <taxon>Gunneridae</taxon>
        <taxon>Pentapetalae</taxon>
        <taxon>asterids</taxon>
        <taxon>lamiids</taxon>
        <taxon>Lamiales</taxon>
        <taxon>Orobanchaceae</taxon>
        <taxon>Buchnereae</taxon>
        <taxon>Striga</taxon>
    </lineage>
</organism>
<name>A0A9N7RJL4_STRHE</name>
<evidence type="ECO:0000256" key="1">
    <source>
        <dbReference type="SAM" id="MobiDB-lite"/>
    </source>
</evidence>